<accession>A0ABU9EBX0</accession>
<dbReference type="InterPro" id="IPR021314">
    <property type="entry name" value="DUF2911"/>
</dbReference>
<comment type="caution">
    <text evidence="2">The sequence shown here is derived from an EMBL/GenBank/DDBJ whole genome shotgun (WGS) entry which is preliminary data.</text>
</comment>
<dbReference type="RefSeq" id="WP_405281421.1">
    <property type="nucleotide sequence ID" value="NZ_JBBHLI010000006.1"/>
</dbReference>
<keyword evidence="3" id="KW-1185">Reference proteome</keyword>
<reference evidence="2 3" key="1">
    <citation type="submission" date="2024-02" db="EMBL/GenBank/DDBJ databases">
        <title>A novel Gemmatimonadota bacterium.</title>
        <authorList>
            <person name="Du Z.-J."/>
            <person name="Ye Y.-Q."/>
        </authorList>
    </citation>
    <scope>NUCLEOTIDE SEQUENCE [LARGE SCALE GENOMIC DNA]</scope>
    <source>
        <strain evidence="2 3">DH-20</strain>
    </source>
</reference>
<name>A0ABU9EBX0_9BACT</name>
<sequence>MNALRTALVLTLPACAPSALSAQAASELATFTQVISGTEVELVYSRPSLRGREVIFGRQIPWGEVWTPGANRSTTIRFSSDVVLAGEPVPAGRYSVWIRVLEQEPWVMALHPDTTLFHSAHPPIETAAVRFVVERERAAEMQESLLWDLDRIRLDGAQLVMRWGWDRVAVPLEVDPGIALATPAEQAQGLVGAWSYDDSPSMPTAEQLERIAGREDPTARYFRVFGAEPRPRPIRIEHDADSGLLWFVDPLTEAAEAAFYSAEGEEPEVVYGQALLPRGAGFFMIAGTLGGEVSAVNPQFAPIVEFELDDAGRAVAFTIRGPDDSVQGTATRAGG</sequence>
<evidence type="ECO:0000313" key="2">
    <source>
        <dbReference type="EMBL" id="MEK9501607.1"/>
    </source>
</evidence>
<dbReference type="Pfam" id="PF11138">
    <property type="entry name" value="DUF2911"/>
    <property type="match status" value="1"/>
</dbReference>
<feature type="chain" id="PRO_5046591966" evidence="1">
    <location>
        <begin position="25"/>
        <end position="335"/>
    </location>
</feature>
<proteinExistence type="predicted"/>
<evidence type="ECO:0000313" key="3">
    <source>
        <dbReference type="Proteomes" id="UP001484239"/>
    </source>
</evidence>
<keyword evidence="1" id="KW-0732">Signal</keyword>
<evidence type="ECO:0000256" key="1">
    <source>
        <dbReference type="SAM" id="SignalP"/>
    </source>
</evidence>
<organism evidence="2 3">
    <name type="scientific">Gaopeijia maritima</name>
    <dbReference type="NCBI Taxonomy" id="3119007"/>
    <lineage>
        <taxon>Bacteria</taxon>
        <taxon>Pseudomonadati</taxon>
        <taxon>Gemmatimonadota</taxon>
        <taxon>Longimicrobiia</taxon>
        <taxon>Gaopeijiales</taxon>
        <taxon>Gaopeijiaceae</taxon>
        <taxon>Gaopeijia</taxon>
    </lineage>
</organism>
<feature type="signal peptide" evidence="1">
    <location>
        <begin position="1"/>
        <end position="24"/>
    </location>
</feature>
<gene>
    <name evidence="2" type="ORF">WI372_11505</name>
</gene>
<protein>
    <submittedName>
        <fullName evidence="2">DUF2911 domain-containing protein</fullName>
    </submittedName>
</protein>
<dbReference type="Proteomes" id="UP001484239">
    <property type="component" value="Unassembled WGS sequence"/>
</dbReference>
<dbReference type="EMBL" id="JBBHLI010000006">
    <property type="protein sequence ID" value="MEK9501607.1"/>
    <property type="molecule type" value="Genomic_DNA"/>
</dbReference>